<reference evidence="1" key="1">
    <citation type="submission" date="2021-02" db="EMBL/GenBank/DDBJ databases">
        <authorList>
            <consortium name="DOE Joint Genome Institute"/>
            <person name="Ahrendt S."/>
            <person name="Looney B.P."/>
            <person name="Miyauchi S."/>
            <person name="Morin E."/>
            <person name="Drula E."/>
            <person name="Courty P.E."/>
            <person name="Chicoki N."/>
            <person name="Fauchery L."/>
            <person name="Kohler A."/>
            <person name="Kuo A."/>
            <person name="Labutti K."/>
            <person name="Pangilinan J."/>
            <person name="Lipzen A."/>
            <person name="Riley R."/>
            <person name="Andreopoulos W."/>
            <person name="He G."/>
            <person name="Johnson J."/>
            <person name="Barry K.W."/>
            <person name="Grigoriev I.V."/>
            <person name="Nagy L."/>
            <person name="Hibbett D."/>
            <person name="Henrissat B."/>
            <person name="Matheny P.B."/>
            <person name="Labbe J."/>
            <person name="Martin F."/>
        </authorList>
    </citation>
    <scope>NUCLEOTIDE SEQUENCE</scope>
    <source>
        <strain evidence="1">EC-137</strain>
    </source>
</reference>
<proteinExistence type="predicted"/>
<gene>
    <name evidence="1" type="ORF">K488DRAFT_48462</name>
</gene>
<evidence type="ECO:0000313" key="1">
    <source>
        <dbReference type="EMBL" id="KAI0033068.1"/>
    </source>
</evidence>
<comment type="caution">
    <text evidence="1">The sequence shown here is derived from an EMBL/GenBank/DDBJ whole genome shotgun (WGS) entry which is preliminary data.</text>
</comment>
<keyword evidence="2" id="KW-1185">Reference proteome</keyword>
<reference evidence="1" key="2">
    <citation type="journal article" date="2022" name="New Phytol.">
        <title>Evolutionary transition to the ectomycorrhizal habit in the genomes of a hyperdiverse lineage of mushroom-forming fungi.</title>
        <authorList>
            <person name="Looney B."/>
            <person name="Miyauchi S."/>
            <person name="Morin E."/>
            <person name="Drula E."/>
            <person name="Courty P.E."/>
            <person name="Kohler A."/>
            <person name="Kuo A."/>
            <person name="LaButti K."/>
            <person name="Pangilinan J."/>
            <person name="Lipzen A."/>
            <person name="Riley R."/>
            <person name="Andreopoulos W."/>
            <person name="He G."/>
            <person name="Johnson J."/>
            <person name="Nolan M."/>
            <person name="Tritt A."/>
            <person name="Barry K.W."/>
            <person name="Grigoriev I.V."/>
            <person name="Nagy L.G."/>
            <person name="Hibbett D."/>
            <person name="Henrissat B."/>
            <person name="Matheny P.B."/>
            <person name="Labbe J."/>
            <person name="Martin F.M."/>
        </authorList>
    </citation>
    <scope>NUCLEOTIDE SEQUENCE</scope>
    <source>
        <strain evidence="1">EC-137</strain>
    </source>
</reference>
<evidence type="ECO:0000313" key="2">
    <source>
        <dbReference type="Proteomes" id="UP000814128"/>
    </source>
</evidence>
<accession>A0ACB8QNL0</accession>
<name>A0ACB8QNL0_9AGAM</name>
<sequence>MDDLFQERLDAFLNQTLSDISTFAAREQRPADEVRRRVAEWHVRYLFSRPTSASSGSALGRAETIRTTLVDVSRTLESLHESTGIHSLLLSVDPLEPADDGFVGGTVLAREFWRGLRGGGEKGIAALRAQARAIDQQPEVTDCDDTKSRKTPAYKLKTEVYSRVRTALRAVSGVRNADMKWTNHANLNAYGVRVEGWPVGVPLQNPSTLSVVHNTAVKAALDAGSLRFCRLEPSAPIAAIHMQLPWNDFLDESLNPVSCSRFVERRPAFEA</sequence>
<protein>
    <submittedName>
        <fullName evidence="1">Uncharacterized protein</fullName>
    </submittedName>
</protein>
<dbReference type="EMBL" id="MU273528">
    <property type="protein sequence ID" value="KAI0033068.1"/>
    <property type="molecule type" value="Genomic_DNA"/>
</dbReference>
<dbReference type="Proteomes" id="UP000814128">
    <property type="component" value="Unassembled WGS sequence"/>
</dbReference>
<organism evidence="1 2">
    <name type="scientific">Vararia minispora EC-137</name>
    <dbReference type="NCBI Taxonomy" id="1314806"/>
    <lineage>
        <taxon>Eukaryota</taxon>
        <taxon>Fungi</taxon>
        <taxon>Dikarya</taxon>
        <taxon>Basidiomycota</taxon>
        <taxon>Agaricomycotina</taxon>
        <taxon>Agaricomycetes</taxon>
        <taxon>Russulales</taxon>
        <taxon>Lachnocladiaceae</taxon>
        <taxon>Vararia</taxon>
    </lineage>
</organism>